<reference evidence="2" key="1">
    <citation type="submission" date="2021-01" db="EMBL/GenBank/DDBJ databases">
        <authorList>
            <person name="Corre E."/>
            <person name="Pelletier E."/>
            <person name="Niang G."/>
            <person name="Scheremetjew M."/>
            <person name="Finn R."/>
            <person name="Kale V."/>
            <person name="Holt S."/>
            <person name="Cochrane G."/>
            <person name="Meng A."/>
            <person name="Brown T."/>
            <person name="Cohen L."/>
        </authorList>
    </citation>
    <scope>NUCLEOTIDE SEQUENCE</scope>
    <source>
        <strain evidence="2">CCMP125</strain>
    </source>
</reference>
<organism evidence="2">
    <name type="scientific">Entomoneis paludosa</name>
    <dbReference type="NCBI Taxonomy" id="265537"/>
    <lineage>
        <taxon>Eukaryota</taxon>
        <taxon>Sar</taxon>
        <taxon>Stramenopiles</taxon>
        <taxon>Ochrophyta</taxon>
        <taxon>Bacillariophyta</taxon>
        <taxon>Bacillariophyceae</taxon>
        <taxon>Bacillariophycidae</taxon>
        <taxon>Entomoneidaceae</taxon>
        <taxon>Entomoneis</taxon>
    </lineage>
</organism>
<dbReference type="EMBL" id="HBHT01037911">
    <property type="protein sequence ID" value="CAD9991639.1"/>
    <property type="molecule type" value="Transcribed_RNA"/>
</dbReference>
<proteinExistence type="predicted"/>
<name>A0A7S2YRU0_9STRA</name>
<accession>A0A7S2YRU0</accession>
<feature type="compositionally biased region" description="Basic and acidic residues" evidence="1">
    <location>
        <begin position="150"/>
        <end position="178"/>
    </location>
</feature>
<gene>
    <name evidence="2" type="ORF">APAL1065_LOCUS25473</name>
</gene>
<evidence type="ECO:0000313" key="2">
    <source>
        <dbReference type="EMBL" id="CAD9991639.1"/>
    </source>
</evidence>
<dbReference type="AlphaFoldDB" id="A0A7S2YRU0"/>
<sequence>MATLDVNHRIADDDEEDVPITGFGRSRNSMILKNKQVQGASTADTLAASEDFGSESLKVTKQEPVEDHEPTAVKFNTVRVHKHRMTLGAHPDTKGIPVTLAWDVEESQEFDLDTYDTAESNKNLKILTKTKREEIVGQNHTRSSITKIQSEMKDIRISREAGKHENLRKAELHEEKQKKREKGVMGLFRRRKDGHK</sequence>
<feature type="region of interest" description="Disordered" evidence="1">
    <location>
        <begin position="148"/>
        <end position="196"/>
    </location>
</feature>
<protein>
    <submittedName>
        <fullName evidence="2">Uncharacterized protein</fullName>
    </submittedName>
</protein>
<evidence type="ECO:0000256" key="1">
    <source>
        <dbReference type="SAM" id="MobiDB-lite"/>
    </source>
</evidence>